<comment type="similarity">
    <text evidence="2">Belongs to the misato family.</text>
</comment>
<reference evidence="6" key="1">
    <citation type="submission" date="2022-12" db="EMBL/GenBank/DDBJ databases">
        <title>Chromosome-level genome assembly of the bean flower thrips Megalurothrips usitatus.</title>
        <authorList>
            <person name="Ma L."/>
            <person name="Liu Q."/>
            <person name="Li H."/>
            <person name="Cai W."/>
        </authorList>
    </citation>
    <scope>NUCLEOTIDE SEQUENCE</scope>
    <source>
        <strain evidence="6">Cailab_2022a</strain>
    </source>
</reference>
<keyword evidence="3" id="KW-0496">Mitochondrion</keyword>
<feature type="domain" description="DML1/Misato tubulin" evidence="5">
    <location>
        <begin position="144"/>
        <end position="330"/>
    </location>
</feature>
<gene>
    <name evidence="6" type="ORF">ONE63_005625</name>
</gene>
<dbReference type="Proteomes" id="UP001075354">
    <property type="component" value="Chromosome 2"/>
</dbReference>
<name>A0AAV7XW53_9NEOP</name>
<evidence type="ECO:0000259" key="4">
    <source>
        <dbReference type="Pfam" id="PF10644"/>
    </source>
</evidence>
<evidence type="ECO:0000256" key="3">
    <source>
        <dbReference type="ARBA" id="ARBA00023128"/>
    </source>
</evidence>
<dbReference type="Pfam" id="PF10644">
    <property type="entry name" value="Misat_Tub_SegII"/>
    <property type="match status" value="1"/>
</dbReference>
<dbReference type="GO" id="GO:0007005">
    <property type="term" value="P:mitochondrion organization"/>
    <property type="evidence" value="ECO:0007669"/>
    <property type="project" value="InterPro"/>
</dbReference>
<evidence type="ECO:0000313" key="7">
    <source>
        <dbReference type="Proteomes" id="UP001075354"/>
    </source>
</evidence>
<evidence type="ECO:0008006" key="8">
    <source>
        <dbReference type="Google" id="ProtNLM"/>
    </source>
</evidence>
<dbReference type="AlphaFoldDB" id="A0AAV7XW53"/>
<dbReference type="EMBL" id="JAPTSV010000002">
    <property type="protein sequence ID" value="KAJ1530772.1"/>
    <property type="molecule type" value="Genomic_DNA"/>
</dbReference>
<proteinExistence type="inferred from homology"/>
<accession>A0AAV7XW53</accession>
<keyword evidence="7" id="KW-1185">Reference proteome</keyword>
<comment type="subcellular location">
    <subcellularLocation>
        <location evidence="1">Mitochondrion</location>
    </subcellularLocation>
</comment>
<organism evidence="6 7">
    <name type="scientific">Megalurothrips usitatus</name>
    <name type="common">bean blossom thrips</name>
    <dbReference type="NCBI Taxonomy" id="439358"/>
    <lineage>
        <taxon>Eukaryota</taxon>
        <taxon>Metazoa</taxon>
        <taxon>Ecdysozoa</taxon>
        <taxon>Arthropoda</taxon>
        <taxon>Hexapoda</taxon>
        <taxon>Insecta</taxon>
        <taxon>Pterygota</taxon>
        <taxon>Neoptera</taxon>
        <taxon>Paraneoptera</taxon>
        <taxon>Thysanoptera</taxon>
        <taxon>Terebrantia</taxon>
        <taxon>Thripoidea</taxon>
        <taxon>Thripidae</taxon>
        <taxon>Megalurothrips</taxon>
    </lineage>
</organism>
<dbReference type="PANTHER" id="PTHR13391">
    <property type="entry name" value="MITOCHONDRIAL DISTRIBUTION REGULATOR MISATO"/>
    <property type="match status" value="1"/>
</dbReference>
<dbReference type="InterPro" id="IPR019605">
    <property type="entry name" value="Misato_II_tubulin-like"/>
</dbReference>
<dbReference type="Pfam" id="PF14881">
    <property type="entry name" value="Tubulin_3"/>
    <property type="match status" value="1"/>
</dbReference>
<comment type="caution">
    <text evidence="6">The sequence shown here is derived from an EMBL/GenBank/DDBJ whole genome shotgun (WGS) entry which is preliminary data.</text>
</comment>
<evidence type="ECO:0000256" key="1">
    <source>
        <dbReference type="ARBA" id="ARBA00004173"/>
    </source>
</evidence>
<dbReference type="InterPro" id="IPR049942">
    <property type="entry name" value="DML1/Misato"/>
</dbReference>
<dbReference type="InterPro" id="IPR029209">
    <property type="entry name" value="DML1/Misato_tubulin"/>
</dbReference>
<feature type="domain" description="Misato Segment II tubulin-like" evidence="4">
    <location>
        <begin position="5"/>
        <end position="117"/>
    </location>
</feature>
<evidence type="ECO:0000313" key="6">
    <source>
        <dbReference type="EMBL" id="KAJ1530772.1"/>
    </source>
</evidence>
<protein>
    <recommendedName>
        <fullName evidence="8">Protein misato</fullName>
    </recommendedName>
</protein>
<evidence type="ECO:0000256" key="2">
    <source>
        <dbReference type="ARBA" id="ARBA00008507"/>
    </source>
</evidence>
<dbReference type="InterPro" id="IPR036525">
    <property type="entry name" value="Tubulin/FtsZ_GTPase_sf"/>
</dbReference>
<evidence type="ECO:0000259" key="5">
    <source>
        <dbReference type="Pfam" id="PF14881"/>
    </source>
</evidence>
<dbReference type="CDD" id="cd06060">
    <property type="entry name" value="misato"/>
    <property type="match status" value="1"/>
</dbReference>
<dbReference type="GO" id="GO:0005739">
    <property type="term" value="C:mitochondrion"/>
    <property type="evidence" value="ECO:0007669"/>
    <property type="project" value="UniProtKB-SubCell"/>
</dbReference>
<sequence length="559" mass="62526">MAATREILTLQLGHYSNYVGSHWWSIQEAGFSYAGKPSDVDHDVLFREGINSKGQVTFTPRLLLVDLKGSLRHLRIEGELYDVPAPDVNEAPWPTEKVQVEVAPEQPAKNEFLKDLESGVAGSSSAAAGGDSTPVPSKVYNLDKDVKTWTDYLVSRFHPRTVLVTNEYEHQSEQQPFDIYNYGVNLFKNADFEEDFTDRIRIYMEECDNAQGFHIMYDGTDGFGGVAGSLTEHLADEYRNKSILGVPLISPIGDITPIQECVRTINFALSLQKMCDLASLVVPLGTDSTNWRSAGPARVFPHLEYNSTLPYHTSAILASAIDTFTLQYRLKTGFDRMSDLVDPMRRNGRSVASCSMGLPFGIKEGENLFSALEKWEGPLWTSITPHCNPDMEDINQRIWMQSVVLRGIPQTRLKAHQNAEGEQPPNPALSCDSVKQLLQTFLSFSSNGTFSQVSSSESACKVKPPFPQIFKPSVAINGDILSHGSRSELLNMREVPVVTSLNSCDSIQTMIRSLHSEIGRLNIRRFPAYSKAGLELDEYEEILEQLYSLSQNYEEKYEL</sequence>
<dbReference type="PANTHER" id="PTHR13391:SF0">
    <property type="entry name" value="PROTEIN MISATO HOMOLOG 1"/>
    <property type="match status" value="1"/>
</dbReference>
<dbReference type="Gene3D" id="3.40.50.1440">
    <property type="entry name" value="Tubulin/FtsZ, GTPase domain"/>
    <property type="match status" value="1"/>
</dbReference>
<dbReference type="SUPFAM" id="SSF52490">
    <property type="entry name" value="Tubulin nucleotide-binding domain-like"/>
    <property type="match status" value="1"/>
</dbReference>